<dbReference type="PROSITE" id="PS00086">
    <property type="entry name" value="CYTOCHROME_P450"/>
    <property type="match status" value="1"/>
</dbReference>
<dbReference type="Proteomes" id="UP001174936">
    <property type="component" value="Unassembled WGS sequence"/>
</dbReference>
<keyword evidence="3 6" id="KW-0349">Heme</keyword>
<sequence>MGYDIVVPSLGWQLNSIQGSLSATLLAIALYLFGSYFSNPLRKYPGPFLARFTNLWRLYHVNQGSFHLVVDDLHKKYGPIVQIGPNVIDVDYPELIKTVFNTKGDWKKTESVRGSSALIEGHIVYNLFSEINVEKHAQEKKPIAKYYSPNGVAPLEPHMDKMITQFCDELEKRFMPKKPFDICDWIGYYTWDVVGNVTFSEPLGYLAKGSDFDGTLGNAEKALDYFSIITCIPWLDRWLDKNPLVHIGPPGFGGITGISINRLIARYQGTDTAFHSASTPDYLDKFIEAKTANPTTVNDNQIVSWLMINMIAGADTTAATLRTALYYSLRNPAIWSRLRAEIASAGLTNPSSPVPYRAARPLPYLDAIIRESLRILPGVSLGLERYVPPGGAILPTGDTLPQDTILSFNPYILCRNRGVYGDDADVFRPERWLRAEGETEDAFAGRLRAMNDADLSFGGGSRICIGKHMALMQAYKVIATLVGKYEIELEDPKREWKVVNSWFPRQTGVVVRMEKRK</sequence>
<comment type="cofactor">
    <cofactor evidence="1 6">
        <name>heme</name>
        <dbReference type="ChEBI" id="CHEBI:30413"/>
    </cofactor>
</comment>
<accession>A0AA39XT67</accession>
<organism evidence="8 9">
    <name type="scientific">Cercophora newfieldiana</name>
    <dbReference type="NCBI Taxonomy" id="92897"/>
    <lineage>
        <taxon>Eukaryota</taxon>
        <taxon>Fungi</taxon>
        <taxon>Dikarya</taxon>
        <taxon>Ascomycota</taxon>
        <taxon>Pezizomycotina</taxon>
        <taxon>Sordariomycetes</taxon>
        <taxon>Sordariomycetidae</taxon>
        <taxon>Sordariales</taxon>
        <taxon>Lasiosphaeriaceae</taxon>
        <taxon>Cercophora</taxon>
    </lineage>
</organism>
<dbReference type="InterPro" id="IPR050121">
    <property type="entry name" value="Cytochrome_P450_monoxygenase"/>
</dbReference>
<dbReference type="Pfam" id="PF00067">
    <property type="entry name" value="p450"/>
    <property type="match status" value="1"/>
</dbReference>
<keyword evidence="4 6" id="KW-0479">Metal-binding</keyword>
<dbReference type="Gene3D" id="1.10.630.10">
    <property type="entry name" value="Cytochrome P450"/>
    <property type="match status" value="1"/>
</dbReference>
<dbReference type="EMBL" id="JAULSV010000007">
    <property type="protein sequence ID" value="KAK0639669.1"/>
    <property type="molecule type" value="Genomic_DNA"/>
</dbReference>
<evidence type="ECO:0000256" key="6">
    <source>
        <dbReference type="PIRSR" id="PIRSR602401-1"/>
    </source>
</evidence>
<protein>
    <submittedName>
        <fullName evidence="8">Cytochrome P450</fullName>
    </submittedName>
</protein>
<evidence type="ECO:0000256" key="2">
    <source>
        <dbReference type="ARBA" id="ARBA00010617"/>
    </source>
</evidence>
<proteinExistence type="inferred from homology"/>
<evidence type="ECO:0000313" key="8">
    <source>
        <dbReference type="EMBL" id="KAK0639669.1"/>
    </source>
</evidence>
<dbReference type="PRINTS" id="PR00385">
    <property type="entry name" value="P450"/>
</dbReference>
<feature type="binding site" description="axial binding residue" evidence="6">
    <location>
        <position position="464"/>
    </location>
    <ligand>
        <name>heme</name>
        <dbReference type="ChEBI" id="CHEBI:30413"/>
    </ligand>
    <ligandPart>
        <name>Fe</name>
        <dbReference type="ChEBI" id="CHEBI:18248"/>
    </ligandPart>
</feature>
<dbReference type="CDD" id="cd11060">
    <property type="entry name" value="CYP57A1-like"/>
    <property type="match status" value="1"/>
</dbReference>
<evidence type="ECO:0000256" key="5">
    <source>
        <dbReference type="ARBA" id="ARBA00023004"/>
    </source>
</evidence>
<comment type="similarity">
    <text evidence="2 7">Belongs to the cytochrome P450 family.</text>
</comment>
<dbReference type="InterPro" id="IPR001128">
    <property type="entry name" value="Cyt_P450"/>
</dbReference>
<gene>
    <name evidence="8" type="ORF">B0T16DRAFT_338448</name>
</gene>
<comment type="caution">
    <text evidence="8">The sequence shown here is derived from an EMBL/GenBank/DDBJ whole genome shotgun (WGS) entry which is preliminary data.</text>
</comment>
<dbReference type="GO" id="GO:0020037">
    <property type="term" value="F:heme binding"/>
    <property type="evidence" value="ECO:0007669"/>
    <property type="project" value="InterPro"/>
</dbReference>
<evidence type="ECO:0000313" key="9">
    <source>
        <dbReference type="Proteomes" id="UP001174936"/>
    </source>
</evidence>
<name>A0AA39XT67_9PEZI</name>
<dbReference type="GO" id="GO:0016705">
    <property type="term" value="F:oxidoreductase activity, acting on paired donors, with incorporation or reduction of molecular oxygen"/>
    <property type="evidence" value="ECO:0007669"/>
    <property type="project" value="InterPro"/>
</dbReference>
<dbReference type="PANTHER" id="PTHR24305:SF232">
    <property type="entry name" value="P450, PUTATIVE (EUROFUNG)-RELATED"/>
    <property type="match status" value="1"/>
</dbReference>
<dbReference type="PANTHER" id="PTHR24305">
    <property type="entry name" value="CYTOCHROME P450"/>
    <property type="match status" value="1"/>
</dbReference>
<keyword evidence="7" id="KW-0560">Oxidoreductase</keyword>
<evidence type="ECO:0000256" key="4">
    <source>
        <dbReference type="ARBA" id="ARBA00022723"/>
    </source>
</evidence>
<keyword evidence="9" id="KW-1185">Reference proteome</keyword>
<keyword evidence="7" id="KW-0503">Monooxygenase</keyword>
<dbReference type="GO" id="GO:0004497">
    <property type="term" value="F:monooxygenase activity"/>
    <property type="evidence" value="ECO:0007669"/>
    <property type="project" value="UniProtKB-KW"/>
</dbReference>
<reference evidence="8" key="1">
    <citation type="submission" date="2023-06" db="EMBL/GenBank/DDBJ databases">
        <title>Genome-scale phylogeny and comparative genomics of the fungal order Sordariales.</title>
        <authorList>
            <consortium name="Lawrence Berkeley National Laboratory"/>
            <person name="Hensen N."/>
            <person name="Bonometti L."/>
            <person name="Westerberg I."/>
            <person name="Brannstrom I.O."/>
            <person name="Guillou S."/>
            <person name="Cros-Aarteil S."/>
            <person name="Calhoun S."/>
            <person name="Haridas S."/>
            <person name="Kuo A."/>
            <person name="Mondo S."/>
            <person name="Pangilinan J."/>
            <person name="Riley R."/>
            <person name="Labutti K."/>
            <person name="Andreopoulos B."/>
            <person name="Lipzen A."/>
            <person name="Chen C."/>
            <person name="Yanf M."/>
            <person name="Daum C."/>
            <person name="Ng V."/>
            <person name="Clum A."/>
            <person name="Steindorff A."/>
            <person name="Ohm R."/>
            <person name="Martin F."/>
            <person name="Silar P."/>
            <person name="Natvig D."/>
            <person name="Lalanne C."/>
            <person name="Gautier V."/>
            <person name="Ament-Velasquez S.L."/>
            <person name="Kruys A."/>
            <person name="Hutchinson M.I."/>
            <person name="Powell A.J."/>
            <person name="Barry K."/>
            <person name="Miller A.N."/>
            <person name="Grigoriev I.V."/>
            <person name="Debuchy R."/>
            <person name="Gladieux P."/>
            <person name="Thoren M.H."/>
            <person name="Johannesson H."/>
        </authorList>
    </citation>
    <scope>NUCLEOTIDE SEQUENCE</scope>
    <source>
        <strain evidence="8">SMH2532-1</strain>
    </source>
</reference>
<keyword evidence="5 6" id="KW-0408">Iron</keyword>
<evidence type="ECO:0000256" key="1">
    <source>
        <dbReference type="ARBA" id="ARBA00001971"/>
    </source>
</evidence>
<dbReference type="AlphaFoldDB" id="A0AA39XT67"/>
<evidence type="ECO:0000256" key="3">
    <source>
        <dbReference type="ARBA" id="ARBA00022617"/>
    </source>
</evidence>
<dbReference type="InterPro" id="IPR017972">
    <property type="entry name" value="Cyt_P450_CS"/>
</dbReference>
<dbReference type="InterPro" id="IPR036396">
    <property type="entry name" value="Cyt_P450_sf"/>
</dbReference>
<dbReference type="PRINTS" id="PR00463">
    <property type="entry name" value="EP450I"/>
</dbReference>
<evidence type="ECO:0000256" key="7">
    <source>
        <dbReference type="RuleBase" id="RU000461"/>
    </source>
</evidence>
<dbReference type="GO" id="GO:0005506">
    <property type="term" value="F:iron ion binding"/>
    <property type="evidence" value="ECO:0007669"/>
    <property type="project" value="InterPro"/>
</dbReference>
<dbReference type="SUPFAM" id="SSF48264">
    <property type="entry name" value="Cytochrome P450"/>
    <property type="match status" value="1"/>
</dbReference>
<dbReference type="InterPro" id="IPR002401">
    <property type="entry name" value="Cyt_P450_E_grp-I"/>
</dbReference>